<dbReference type="OrthoDB" id="6403257at2759"/>
<dbReference type="Proteomes" id="UP000000305">
    <property type="component" value="Unassembled WGS sequence"/>
</dbReference>
<evidence type="ECO:0000256" key="1">
    <source>
        <dbReference type="SAM" id="MobiDB-lite"/>
    </source>
</evidence>
<sequence length="409" mass="45620">MTSNSVTSVPKYALVLWLDEKKVSPILSKFITNKQMLYNNRIVDLIAYPKSEGKEPKDGWQKYSGVVLQLGNSKQELTKKSADLMNAYYKEAENSHEGKGFVLVLWLDSEESSVIAESYILDKRMLNNSKLSDLIPRPIDDEQEPDEGWDFIKGSVLKYSANKGDLERDRWEIVAEYINNVKQNTQPSTSRDGNESSSDSMIEAGNKRGLEDSGDSSFEAKYKKLKQEHANTKATLAATKVQLADKEDLLNITIKDIPRIIQEAVQEILTKDFLVSVVKSALPTVPVGGIAAAIAGPAEGRGDIERAKAAIIQQSGMEEEQFDIHSRPKDFSKVTKNLVMGLFNNDELMTSTLTGNPKDKDVLPNVLDKPKITLIHNYVTARFPGTTISQVNKAIGEKLRDYRKSKGFD</sequence>
<dbReference type="Pfam" id="PF10523">
    <property type="entry name" value="BEN"/>
    <property type="match status" value="1"/>
</dbReference>
<dbReference type="InterPro" id="IPR018379">
    <property type="entry name" value="BEN_domain"/>
</dbReference>
<organism evidence="3 4">
    <name type="scientific">Daphnia pulex</name>
    <name type="common">Water flea</name>
    <dbReference type="NCBI Taxonomy" id="6669"/>
    <lineage>
        <taxon>Eukaryota</taxon>
        <taxon>Metazoa</taxon>
        <taxon>Ecdysozoa</taxon>
        <taxon>Arthropoda</taxon>
        <taxon>Crustacea</taxon>
        <taxon>Branchiopoda</taxon>
        <taxon>Diplostraca</taxon>
        <taxon>Cladocera</taxon>
        <taxon>Anomopoda</taxon>
        <taxon>Daphniidae</taxon>
        <taxon>Daphnia</taxon>
    </lineage>
</organism>
<reference evidence="3 4" key="1">
    <citation type="journal article" date="2011" name="Science">
        <title>The ecoresponsive genome of Daphnia pulex.</title>
        <authorList>
            <person name="Colbourne J.K."/>
            <person name="Pfrender M.E."/>
            <person name="Gilbert D."/>
            <person name="Thomas W.K."/>
            <person name="Tucker A."/>
            <person name="Oakley T.H."/>
            <person name="Tokishita S."/>
            <person name="Aerts A."/>
            <person name="Arnold G.J."/>
            <person name="Basu M.K."/>
            <person name="Bauer D.J."/>
            <person name="Caceres C.E."/>
            <person name="Carmel L."/>
            <person name="Casola C."/>
            <person name="Choi J.H."/>
            <person name="Detter J.C."/>
            <person name="Dong Q."/>
            <person name="Dusheyko S."/>
            <person name="Eads B.D."/>
            <person name="Frohlich T."/>
            <person name="Geiler-Samerotte K.A."/>
            <person name="Gerlach D."/>
            <person name="Hatcher P."/>
            <person name="Jogdeo S."/>
            <person name="Krijgsveld J."/>
            <person name="Kriventseva E.V."/>
            <person name="Kultz D."/>
            <person name="Laforsch C."/>
            <person name="Lindquist E."/>
            <person name="Lopez J."/>
            <person name="Manak J.R."/>
            <person name="Muller J."/>
            <person name="Pangilinan J."/>
            <person name="Patwardhan R.P."/>
            <person name="Pitluck S."/>
            <person name="Pritham E.J."/>
            <person name="Rechtsteiner A."/>
            <person name="Rho M."/>
            <person name="Rogozin I.B."/>
            <person name="Sakarya O."/>
            <person name="Salamov A."/>
            <person name="Schaack S."/>
            <person name="Shapiro H."/>
            <person name="Shiga Y."/>
            <person name="Skalitzky C."/>
            <person name="Smith Z."/>
            <person name="Souvorov A."/>
            <person name="Sung W."/>
            <person name="Tang Z."/>
            <person name="Tsuchiya D."/>
            <person name="Tu H."/>
            <person name="Vos H."/>
            <person name="Wang M."/>
            <person name="Wolf Y.I."/>
            <person name="Yamagata H."/>
            <person name="Yamada T."/>
            <person name="Ye Y."/>
            <person name="Shaw J.R."/>
            <person name="Andrews J."/>
            <person name="Crease T.J."/>
            <person name="Tang H."/>
            <person name="Lucas S.M."/>
            <person name="Robertson H.M."/>
            <person name="Bork P."/>
            <person name="Koonin E.V."/>
            <person name="Zdobnov E.M."/>
            <person name="Grigoriev I.V."/>
            <person name="Lynch M."/>
            <person name="Boore J.L."/>
        </authorList>
    </citation>
    <scope>NUCLEOTIDE SEQUENCE [LARGE SCALE GENOMIC DNA]</scope>
</reference>
<dbReference type="AlphaFoldDB" id="E9HYM8"/>
<dbReference type="Gene3D" id="1.10.10.2590">
    <property type="entry name" value="BEN domain"/>
    <property type="match status" value="1"/>
</dbReference>
<evidence type="ECO:0000313" key="4">
    <source>
        <dbReference type="Proteomes" id="UP000000305"/>
    </source>
</evidence>
<feature type="compositionally biased region" description="Polar residues" evidence="1">
    <location>
        <begin position="183"/>
        <end position="200"/>
    </location>
</feature>
<dbReference type="KEGG" id="dpx:DAPPUDRAFT_335876"/>
<proteinExistence type="predicted"/>
<dbReference type="HOGENOM" id="CLU_673126_0_0_1"/>
<feature type="domain" description="BEN" evidence="2">
    <location>
        <begin position="327"/>
        <end position="406"/>
    </location>
</feature>
<evidence type="ECO:0000259" key="2">
    <source>
        <dbReference type="PROSITE" id="PS51457"/>
    </source>
</evidence>
<name>E9HYM8_DAPPU</name>
<protein>
    <recommendedName>
        <fullName evidence="2">BEN domain-containing protein</fullName>
    </recommendedName>
</protein>
<dbReference type="SMART" id="SM01025">
    <property type="entry name" value="BEN"/>
    <property type="match status" value="1"/>
</dbReference>
<keyword evidence="4" id="KW-1185">Reference proteome</keyword>
<gene>
    <name evidence="3" type="ORF">DAPPUDRAFT_335876</name>
</gene>
<dbReference type="EMBL" id="GL733193">
    <property type="protein sequence ID" value="EFX63152.1"/>
    <property type="molecule type" value="Genomic_DNA"/>
</dbReference>
<dbReference type="PROSITE" id="PS51457">
    <property type="entry name" value="BEN"/>
    <property type="match status" value="1"/>
</dbReference>
<evidence type="ECO:0000313" key="3">
    <source>
        <dbReference type="EMBL" id="EFX63152.1"/>
    </source>
</evidence>
<dbReference type="GO" id="GO:0003677">
    <property type="term" value="F:DNA binding"/>
    <property type="evidence" value="ECO:0007669"/>
    <property type="project" value="InterPro"/>
</dbReference>
<feature type="region of interest" description="Disordered" evidence="1">
    <location>
        <begin position="183"/>
        <end position="215"/>
    </location>
</feature>
<accession>E9HYM8</accession>
<dbReference type="InParanoid" id="E9HYM8"/>